<comment type="caution">
    <text evidence="1">The sequence shown here is derived from an EMBL/GenBank/DDBJ whole genome shotgun (WGS) entry which is preliminary data.</text>
</comment>
<evidence type="ECO:0000313" key="1">
    <source>
        <dbReference type="EMBL" id="MFC3860010.1"/>
    </source>
</evidence>
<protein>
    <submittedName>
        <fullName evidence="1">Uncharacterized protein</fullName>
    </submittedName>
</protein>
<accession>A0ABV8A3P2</accession>
<gene>
    <name evidence="1" type="ORF">ACFOPQ_04430</name>
</gene>
<dbReference type="Proteomes" id="UP001595748">
    <property type="component" value="Unassembled WGS sequence"/>
</dbReference>
<proteinExistence type="predicted"/>
<dbReference type="EMBL" id="JBHRZF010000042">
    <property type="protein sequence ID" value="MFC3860010.1"/>
    <property type="molecule type" value="Genomic_DNA"/>
</dbReference>
<keyword evidence="2" id="KW-1185">Reference proteome</keyword>
<dbReference type="RefSeq" id="WP_380076163.1">
    <property type="nucleotide sequence ID" value="NZ_JBHRZF010000042.1"/>
</dbReference>
<sequence>MTCHTPHTTFIPPVVTPERRVTPDIFGRLFAEIVTLGGPPHLPHLPGWEVRLWPVARLGDATLEARPLHPHLNAQHLREDLRHAGIQILGPIREK</sequence>
<evidence type="ECO:0000313" key="2">
    <source>
        <dbReference type="Proteomes" id="UP001595748"/>
    </source>
</evidence>
<organism evidence="1 2">
    <name type="scientific">Deinococcus antarcticus</name>
    <dbReference type="NCBI Taxonomy" id="1298767"/>
    <lineage>
        <taxon>Bacteria</taxon>
        <taxon>Thermotogati</taxon>
        <taxon>Deinococcota</taxon>
        <taxon>Deinococci</taxon>
        <taxon>Deinococcales</taxon>
        <taxon>Deinococcaceae</taxon>
        <taxon>Deinococcus</taxon>
    </lineage>
</organism>
<name>A0ABV8A3P2_9DEIO</name>
<reference evidence="2" key="1">
    <citation type="journal article" date="2019" name="Int. J. Syst. Evol. Microbiol.">
        <title>The Global Catalogue of Microorganisms (GCM) 10K type strain sequencing project: providing services to taxonomists for standard genome sequencing and annotation.</title>
        <authorList>
            <consortium name="The Broad Institute Genomics Platform"/>
            <consortium name="The Broad Institute Genome Sequencing Center for Infectious Disease"/>
            <person name="Wu L."/>
            <person name="Ma J."/>
        </authorList>
    </citation>
    <scope>NUCLEOTIDE SEQUENCE [LARGE SCALE GENOMIC DNA]</scope>
    <source>
        <strain evidence="2">CCTCC AB 2013263</strain>
    </source>
</reference>